<dbReference type="Pfam" id="PF17827">
    <property type="entry name" value="PrmC_N"/>
    <property type="match status" value="1"/>
</dbReference>
<dbReference type="InterPro" id="IPR004556">
    <property type="entry name" value="HemK-like"/>
</dbReference>
<dbReference type="HOGENOM" id="CLU_018398_3_1_6"/>
<dbReference type="OrthoDB" id="9800643at2"/>
<evidence type="ECO:0000313" key="9">
    <source>
        <dbReference type="Proteomes" id="UP000017881"/>
    </source>
</evidence>
<comment type="function">
    <text evidence="5">Methylates the class 1 translation termination release factors RF1/PrfA and RF2/PrfB on the glutamine residue of the universally conserved GGQ motif.</text>
</comment>
<evidence type="ECO:0000259" key="7">
    <source>
        <dbReference type="Pfam" id="PF17827"/>
    </source>
</evidence>
<dbReference type="eggNOG" id="COG2890">
    <property type="taxonomic scope" value="Bacteria"/>
</dbReference>
<evidence type="ECO:0000256" key="2">
    <source>
        <dbReference type="ARBA" id="ARBA00022679"/>
    </source>
</evidence>
<dbReference type="InterPro" id="IPR029063">
    <property type="entry name" value="SAM-dependent_MTases_sf"/>
</dbReference>
<evidence type="ECO:0000259" key="6">
    <source>
        <dbReference type="Pfam" id="PF05175"/>
    </source>
</evidence>
<dbReference type="HAMAP" id="MF_02126">
    <property type="entry name" value="RF_methyltr_PrmC"/>
    <property type="match status" value="1"/>
</dbReference>
<proteinExistence type="inferred from homology"/>
<dbReference type="InterPro" id="IPR050320">
    <property type="entry name" value="N5-glutamine_MTase"/>
</dbReference>
<dbReference type="Proteomes" id="UP000017881">
    <property type="component" value="Chromosome"/>
</dbReference>
<gene>
    <name evidence="5" type="primary">prmC</name>
    <name evidence="8" type="ORF">SPISAL_07095</name>
</gene>
<dbReference type="InterPro" id="IPR040758">
    <property type="entry name" value="PrmC_N"/>
</dbReference>
<keyword evidence="2 5" id="KW-0808">Transferase</keyword>
<organism evidence="8 9">
    <name type="scientific">Spiribacter salinus M19-40</name>
    <dbReference type="NCBI Taxonomy" id="1260251"/>
    <lineage>
        <taxon>Bacteria</taxon>
        <taxon>Pseudomonadati</taxon>
        <taxon>Pseudomonadota</taxon>
        <taxon>Gammaproteobacteria</taxon>
        <taxon>Chromatiales</taxon>
        <taxon>Ectothiorhodospiraceae</taxon>
        <taxon>Spiribacter</taxon>
    </lineage>
</organism>
<keyword evidence="9" id="KW-1185">Reference proteome</keyword>
<dbReference type="PATRIC" id="fig|1260251.3.peg.1435"/>
<dbReference type="EC" id="2.1.1.297" evidence="5"/>
<dbReference type="RefSeq" id="WP_016353820.1">
    <property type="nucleotide sequence ID" value="NC_021291.1"/>
</dbReference>
<feature type="domain" description="Methyltransferase small" evidence="6">
    <location>
        <begin position="101"/>
        <end position="192"/>
    </location>
</feature>
<dbReference type="InterPro" id="IPR019874">
    <property type="entry name" value="RF_methyltr_PrmC"/>
</dbReference>
<dbReference type="GO" id="GO:0032259">
    <property type="term" value="P:methylation"/>
    <property type="evidence" value="ECO:0007669"/>
    <property type="project" value="UniProtKB-KW"/>
</dbReference>
<protein>
    <recommendedName>
        <fullName evidence="5">Release factor glutamine methyltransferase</fullName>
        <shortName evidence="5">RF MTase</shortName>
        <ecNumber evidence="5">2.1.1.297</ecNumber>
    </recommendedName>
    <alternativeName>
        <fullName evidence="5">N5-glutamine methyltransferase PrmC</fullName>
    </alternativeName>
    <alternativeName>
        <fullName evidence="5">Protein-(glutamine-N5) MTase PrmC</fullName>
    </alternativeName>
    <alternativeName>
        <fullName evidence="5">Protein-glutamine N-methyltransferase PrmC</fullName>
    </alternativeName>
</protein>
<evidence type="ECO:0000313" key="8">
    <source>
        <dbReference type="EMBL" id="AGM41513.1"/>
    </source>
</evidence>
<evidence type="ECO:0000256" key="3">
    <source>
        <dbReference type="ARBA" id="ARBA00022691"/>
    </source>
</evidence>
<dbReference type="SUPFAM" id="SSF53335">
    <property type="entry name" value="S-adenosyl-L-methionine-dependent methyltransferases"/>
    <property type="match status" value="1"/>
</dbReference>
<evidence type="ECO:0000256" key="4">
    <source>
        <dbReference type="ARBA" id="ARBA00048391"/>
    </source>
</evidence>
<keyword evidence="3 5" id="KW-0949">S-adenosyl-L-methionine</keyword>
<dbReference type="KEGG" id="ssal:SPISAL_07095"/>
<dbReference type="InterPro" id="IPR007848">
    <property type="entry name" value="Small_mtfrase_dom"/>
</dbReference>
<accession>R4VPT9</accession>
<reference evidence="8 9" key="1">
    <citation type="journal article" date="2013" name="Genome Announc.">
        <title>Draft Genome of Spiribacter salinus M19-40, an Abundant Gammaproteobacterium in Aquatic Hypersaline Environments.</title>
        <authorList>
            <person name="Leon M.J."/>
            <person name="Ghai R."/>
            <person name="Fernandez A.B."/>
            <person name="Sanchez-Porro C."/>
            <person name="Rodriguez-Valera F."/>
            <person name="Ventosa A."/>
        </authorList>
    </citation>
    <scope>NUCLEOTIDE SEQUENCE [LARGE SCALE GENOMIC DNA]</scope>
    <source>
        <strain evidence="8">M19-40</strain>
    </source>
</reference>
<dbReference type="EMBL" id="CP005963">
    <property type="protein sequence ID" value="AGM41513.1"/>
    <property type="molecule type" value="Genomic_DNA"/>
</dbReference>
<dbReference type="InterPro" id="IPR002052">
    <property type="entry name" value="DNA_methylase_N6_adenine_CS"/>
</dbReference>
<feature type="domain" description="Release factor glutamine methyltransferase N-terminal" evidence="7">
    <location>
        <begin position="9"/>
        <end position="78"/>
    </location>
</feature>
<sequence length="280" mass="30067">MTTPPTLAEARRRAGQELAPVSASPALDAECLLACATGLARTRFRAHPEEVLKAPAWARFQHLVERRLSGEPVAHLTGHRGFMDFELRVGPAVLIPRPETEHLVEAALERSAASVLDLGCGSGCVAIALARAWPEADIDAVDVSETALSVARANARELGADQIRFHAGDWYAPVSRQRYSLIVSNPPYIGADEAEPDTGDLRFEPRQALIAGPTGLEAIRIVIQGAPAQLHPGGQLWLEHGYRQGPSVREELAAAGFTAIETRHDLAGHERISGGRLEAS</sequence>
<feature type="binding site" evidence="5">
    <location>
        <begin position="185"/>
        <end position="188"/>
    </location>
    <ligand>
        <name>substrate</name>
    </ligand>
</feature>
<evidence type="ECO:0000256" key="1">
    <source>
        <dbReference type="ARBA" id="ARBA00022603"/>
    </source>
</evidence>
<dbReference type="Gene3D" id="1.10.8.10">
    <property type="entry name" value="DNA helicase RuvA subunit, C-terminal domain"/>
    <property type="match status" value="1"/>
</dbReference>
<dbReference type="Pfam" id="PF05175">
    <property type="entry name" value="MTS"/>
    <property type="match status" value="1"/>
</dbReference>
<dbReference type="PROSITE" id="PS00092">
    <property type="entry name" value="N6_MTASE"/>
    <property type="match status" value="1"/>
</dbReference>
<dbReference type="PANTHER" id="PTHR18895">
    <property type="entry name" value="HEMK METHYLTRANSFERASE"/>
    <property type="match status" value="1"/>
</dbReference>
<feature type="binding site" evidence="5">
    <location>
        <position position="142"/>
    </location>
    <ligand>
        <name>S-adenosyl-L-methionine</name>
        <dbReference type="ChEBI" id="CHEBI:59789"/>
    </ligand>
</feature>
<dbReference type="NCBIfam" id="TIGR03534">
    <property type="entry name" value="RF_mod_PrmC"/>
    <property type="match status" value="1"/>
</dbReference>
<name>R4VPT9_9GAMM</name>
<comment type="similarity">
    <text evidence="5">Belongs to the protein N5-glutamine methyltransferase family. PrmC subfamily.</text>
</comment>
<feature type="binding site" evidence="5">
    <location>
        <begin position="119"/>
        <end position="123"/>
    </location>
    <ligand>
        <name>S-adenosyl-L-methionine</name>
        <dbReference type="ChEBI" id="CHEBI:59789"/>
    </ligand>
</feature>
<keyword evidence="1 5" id="KW-0489">Methyltransferase</keyword>
<dbReference type="PANTHER" id="PTHR18895:SF74">
    <property type="entry name" value="MTRF1L RELEASE FACTOR GLUTAMINE METHYLTRANSFERASE"/>
    <property type="match status" value="1"/>
</dbReference>
<feature type="binding site" evidence="5">
    <location>
        <position position="170"/>
    </location>
    <ligand>
        <name>S-adenosyl-L-methionine</name>
        <dbReference type="ChEBI" id="CHEBI:59789"/>
    </ligand>
</feature>
<evidence type="ECO:0000256" key="5">
    <source>
        <dbReference type="HAMAP-Rule" id="MF_02126"/>
    </source>
</evidence>
<dbReference type="GO" id="GO:0003676">
    <property type="term" value="F:nucleic acid binding"/>
    <property type="evidence" value="ECO:0007669"/>
    <property type="project" value="InterPro"/>
</dbReference>
<dbReference type="Gene3D" id="3.40.50.150">
    <property type="entry name" value="Vaccinia Virus protein VP39"/>
    <property type="match status" value="1"/>
</dbReference>
<feature type="binding site" evidence="5">
    <location>
        <position position="185"/>
    </location>
    <ligand>
        <name>S-adenosyl-L-methionine</name>
        <dbReference type="ChEBI" id="CHEBI:59789"/>
    </ligand>
</feature>
<dbReference type="FunFam" id="3.40.50.150:FF:000053">
    <property type="entry name" value="Release factor glutamine methyltransferase"/>
    <property type="match status" value="1"/>
</dbReference>
<dbReference type="GO" id="GO:0102559">
    <property type="term" value="F:peptide chain release factor N(5)-glutamine methyltransferase activity"/>
    <property type="evidence" value="ECO:0007669"/>
    <property type="project" value="UniProtKB-EC"/>
</dbReference>
<comment type="catalytic activity">
    <reaction evidence="4 5">
        <text>L-glutaminyl-[peptide chain release factor] + S-adenosyl-L-methionine = N(5)-methyl-L-glutaminyl-[peptide chain release factor] + S-adenosyl-L-homocysteine + H(+)</text>
        <dbReference type="Rhea" id="RHEA:42896"/>
        <dbReference type="Rhea" id="RHEA-COMP:10271"/>
        <dbReference type="Rhea" id="RHEA-COMP:10272"/>
        <dbReference type="ChEBI" id="CHEBI:15378"/>
        <dbReference type="ChEBI" id="CHEBI:30011"/>
        <dbReference type="ChEBI" id="CHEBI:57856"/>
        <dbReference type="ChEBI" id="CHEBI:59789"/>
        <dbReference type="ChEBI" id="CHEBI:61891"/>
        <dbReference type="EC" id="2.1.1.297"/>
    </reaction>
</comment>
<dbReference type="AlphaFoldDB" id="R4VPT9"/>
<dbReference type="CDD" id="cd02440">
    <property type="entry name" value="AdoMet_MTases"/>
    <property type="match status" value="1"/>
</dbReference>
<dbReference type="NCBIfam" id="TIGR00536">
    <property type="entry name" value="hemK_fam"/>
    <property type="match status" value="1"/>
</dbReference>